<dbReference type="Gene3D" id="3.40.1010.10">
    <property type="entry name" value="Cobalt-precorrin-4 Transmethylase, Domain 1"/>
    <property type="match status" value="1"/>
</dbReference>
<dbReference type="InterPro" id="IPR035996">
    <property type="entry name" value="4pyrrol_Methylase_sf"/>
</dbReference>
<protein>
    <submittedName>
        <fullName evidence="8">Precorrin-4 C(11)-methyltransferase</fullName>
        <ecNumber evidence="8">2.1.1.133</ecNumber>
    </submittedName>
</protein>
<comment type="caution">
    <text evidence="8">The sequence shown here is derived from an EMBL/GenBank/DDBJ whole genome shotgun (WGS) entry which is preliminary data.</text>
</comment>
<dbReference type="RefSeq" id="WP_236097585.1">
    <property type="nucleotide sequence ID" value="NZ_JAKGUD010000001.1"/>
</dbReference>
<reference evidence="8 9" key="1">
    <citation type="submission" date="2022-01" db="EMBL/GenBank/DDBJ databases">
        <title>Dethiosulfovibrio faecalis sp. nov., a novel proteolytic, non-sulfur-reducing bacterium isolated from a marine aquaculture solid waste bioreactor.</title>
        <authorList>
            <person name="Grabowski S."/>
            <person name="Apolinario E."/>
            <person name="Schneider N."/>
            <person name="Marshall C.W."/>
            <person name="Sowers K.R."/>
        </authorList>
    </citation>
    <scope>NUCLEOTIDE SEQUENCE [LARGE SCALE GENOMIC DNA]</scope>
    <source>
        <strain evidence="8 9">DSM 12537</strain>
    </source>
</reference>
<dbReference type="PANTHER" id="PTHR45790:SF4">
    <property type="entry name" value="COBALT-PRECORRIN-4 C(11)-METHYLTRANSFERASE"/>
    <property type="match status" value="1"/>
</dbReference>
<evidence type="ECO:0000256" key="6">
    <source>
        <dbReference type="ARBA" id="ARBA00022691"/>
    </source>
</evidence>
<dbReference type="InterPro" id="IPR014777">
    <property type="entry name" value="4pyrrole_Mease_sub1"/>
</dbReference>
<keyword evidence="3" id="KW-0169">Cobalamin biosynthesis</keyword>
<evidence type="ECO:0000256" key="2">
    <source>
        <dbReference type="ARBA" id="ARBA00005879"/>
    </source>
</evidence>
<dbReference type="InterPro" id="IPR014776">
    <property type="entry name" value="4pyrrole_Mease_sub2"/>
</dbReference>
<keyword evidence="9" id="KW-1185">Reference proteome</keyword>
<dbReference type="CDD" id="cd11641">
    <property type="entry name" value="Precorrin-4_C11-MT"/>
    <property type="match status" value="1"/>
</dbReference>
<comment type="pathway">
    <text evidence="1">Cofactor biosynthesis; adenosylcobalamin biosynthesis.</text>
</comment>
<evidence type="ECO:0000256" key="4">
    <source>
        <dbReference type="ARBA" id="ARBA00022603"/>
    </source>
</evidence>
<evidence type="ECO:0000313" key="9">
    <source>
        <dbReference type="Proteomes" id="UP001200430"/>
    </source>
</evidence>
<keyword evidence="5 8" id="KW-0808">Transferase</keyword>
<dbReference type="InterPro" id="IPR006362">
    <property type="entry name" value="Cbl_synth_CobM/CibF"/>
</dbReference>
<proteinExistence type="inferred from homology"/>
<name>A0ABS9EJ79_9BACT</name>
<dbReference type="InterPro" id="IPR003043">
    <property type="entry name" value="Uropor_MeTrfase_CS"/>
</dbReference>
<keyword evidence="4 8" id="KW-0489">Methyltransferase</keyword>
<evidence type="ECO:0000256" key="1">
    <source>
        <dbReference type="ARBA" id="ARBA00004953"/>
    </source>
</evidence>
<accession>A0ABS9EJ79</accession>
<feature type="domain" description="Tetrapyrrole methylase" evidence="7">
    <location>
        <begin position="8"/>
        <end position="213"/>
    </location>
</feature>
<sequence>MIEKAKTVNFVGAGPGAPDLITVRGSELLKTADLVVYAGSLVNPEILEICRDDCIIMDSAFMSLEEQVSAMAVSAETGSSVVRLHTGDPSLYGAVAEQKRLLEERGIEVRFVPGVSSLQATAAALGIQYTVPGETQTLICTRKGGRTPVPERESLDKLADHGSTIVLFLTAGQVKEATDELIKGGLDPKTPAACVYRASWDDEIIVRSDLSGLAEAMRERGIDHQALIVVGKCLDPGEASSLLYDSGFSHRFREGSL</sequence>
<gene>
    <name evidence="8" type="primary">cobM</name>
    <name evidence="8" type="ORF">L2W38_00270</name>
</gene>
<evidence type="ECO:0000313" key="8">
    <source>
        <dbReference type="EMBL" id="MCF4141254.1"/>
    </source>
</evidence>
<evidence type="ECO:0000256" key="5">
    <source>
        <dbReference type="ARBA" id="ARBA00022679"/>
    </source>
</evidence>
<dbReference type="InterPro" id="IPR000878">
    <property type="entry name" value="4pyrrol_Mease"/>
</dbReference>
<dbReference type="NCBIfam" id="TIGR01465">
    <property type="entry name" value="cobM_cbiF"/>
    <property type="match status" value="1"/>
</dbReference>
<organism evidence="8 9">
    <name type="scientific">Dethiosulfovibrio marinus</name>
    <dbReference type="NCBI Taxonomy" id="133532"/>
    <lineage>
        <taxon>Bacteria</taxon>
        <taxon>Thermotogati</taxon>
        <taxon>Synergistota</taxon>
        <taxon>Synergistia</taxon>
        <taxon>Synergistales</taxon>
        <taxon>Dethiosulfovibrionaceae</taxon>
        <taxon>Dethiosulfovibrio</taxon>
    </lineage>
</organism>
<dbReference type="EC" id="2.1.1.133" evidence="8"/>
<dbReference type="GO" id="GO:0046026">
    <property type="term" value="F:precorrin-4 C11-methyltransferase activity"/>
    <property type="evidence" value="ECO:0007669"/>
    <property type="project" value="UniProtKB-EC"/>
</dbReference>
<dbReference type="PROSITE" id="PS00839">
    <property type="entry name" value="SUMT_1"/>
    <property type="match status" value="1"/>
</dbReference>
<dbReference type="Pfam" id="PF00590">
    <property type="entry name" value="TP_methylase"/>
    <property type="match status" value="1"/>
</dbReference>
<dbReference type="GO" id="GO:0032259">
    <property type="term" value="P:methylation"/>
    <property type="evidence" value="ECO:0007669"/>
    <property type="project" value="UniProtKB-KW"/>
</dbReference>
<dbReference type="Proteomes" id="UP001200430">
    <property type="component" value="Unassembled WGS sequence"/>
</dbReference>
<evidence type="ECO:0000259" key="7">
    <source>
        <dbReference type="Pfam" id="PF00590"/>
    </source>
</evidence>
<comment type="similarity">
    <text evidence="2">Belongs to the precorrin methyltransferase family.</text>
</comment>
<evidence type="ECO:0000256" key="3">
    <source>
        <dbReference type="ARBA" id="ARBA00022573"/>
    </source>
</evidence>
<dbReference type="PANTHER" id="PTHR45790">
    <property type="entry name" value="SIROHEME SYNTHASE-RELATED"/>
    <property type="match status" value="1"/>
</dbReference>
<dbReference type="SUPFAM" id="SSF53790">
    <property type="entry name" value="Tetrapyrrole methylase"/>
    <property type="match status" value="1"/>
</dbReference>
<keyword evidence="6" id="KW-0949">S-adenosyl-L-methionine</keyword>
<dbReference type="InterPro" id="IPR050161">
    <property type="entry name" value="Siro_Cobalamin_biosynth"/>
</dbReference>
<dbReference type="Gene3D" id="3.30.950.10">
    <property type="entry name" value="Methyltransferase, Cobalt-precorrin-4 Transmethylase, Domain 2"/>
    <property type="match status" value="1"/>
</dbReference>
<dbReference type="EMBL" id="JAKGUD010000001">
    <property type="protein sequence ID" value="MCF4141254.1"/>
    <property type="molecule type" value="Genomic_DNA"/>
</dbReference>